<dbReference type="GO" id="GO:0005789">
    <property type="term" value="C:endoplasmic reticulum membrane"/>
    <property type="evidence" value="ECO:0007669"/>
    <property type="project" value="TreeGrafter"/>
</dbReference>
<dbReference type="InterPro" id="IPR004345">
    <property type="entry name" value="TB2_DP1_HVA22"/>
</dbReference>
<proteinExistence type="predicted"/>
<organism evidence="3 4">
    <name type="scientific">Chironomus riparius</name>
    <dbReference type="NCBI Taxonomy" id="315576"/>
    <lineage>
        <taxon>Eukaryota</taxon>
        <taxon>Metazoa</taxon>
        <taxon>Ecdysozoa</taxon>
        <taxon>Arthropoda</taxon>
        <taxon>Hexapoda</taxon>
        <taxon>Insecta</taxon>
        <taxon>Pterygota</taxon>
        <taxon>Neoptera</taxon>
        <taxon>Endopterygota</taxon>
        <taxon>Diptera</taxon>
        <taxon>Nematocera</taxon>
        <taxon>Chironomoidea</taxon>
        <taxon>Chironomidae</taxon>
        <taxon>Chironominae</taxon>
        <taxon>Chironomus</taxon>
    </lineage>
</organism>
<dbReference type="EMBL" id="OU895878">
    <property type="protein sequence ID" value="CAH1717137.1"/>
    <property type="molecule type" value="Genomic_DNA"/>
</dbReference>
<dbReference type="GO" id="GO:0005881">
    <property type="term" value="C:cytoplasmic microtubule"/>
    <property type="evidence" value="ECO:0007669"/>
    <property type="project" value="TreeGrafter"/>
</dbReference>
<keyword evidence="2" id="KW-0472">Membrane</keyword>
<evidence type="ECO:0000313" key="4">
    <source>
        <dbReference type="Proteomes" id="UP001153620"/>
    </source>
</evidence>
<evidence type="ECO:0008006" key="5">
    <source>
        <dbReference type="Google" id="ProtNLM"/>
    </source>
</evidence>
<dbReference type="PANTHER" id="PTHR12300">
    <property type="entry name" value="HVA22-LIKE PROTEINS"/>
    <property type="match status" value="1"/>
</dbReference>
<feature type="region of interest" description="Disordered" evidence="1">
    <location>
        <begin position="667"/>
        <end position="700"/>
    </location>
</feature>
<evidence type="ECO:0000256" key="2">
    <source>
        <dbReference type="SAM" id="Phobius"/>
    </source>
</evidence>
<accession>A0A9P0ITZ0</accession>
<sequence length="718" mass="82664">MYRKTANINDLINRFEVTNNTDDFDMTENVRQQQSYVRVNRMQNGDENFGNDENRSIVRAYSKTNNIDSAVFARRSNVSMSGVKEFIKQLLYRISALLEMISRFPFPRMSVMSFGLTSLLAVFIAPRSFTDRVLYPGFKILFTIIYPAYRSFKAVRNKNLKEYLKWLVFWIVYALFTCIELVTDALLPWFPFYNEIKVIFLIWILGPTSRGSMKIYKNIIHPILVSREQEIDDMIQLAQEHGYMQVFRLSSKSVNYANKIIMQDAKTDSSFIVSHQLMQNISLSNLSDVGTIQSVDDNDDIHHMRRYSIEKMPIYGNNQVNYCYENLESRRKPSFDYKYDGMMSSGYSSPTSPSYHHYPISQHQKGAFIEENVGTDISRKLKAPECNQIDEQPSTPRLELTADEIILAYRKLQMENVEKATEAKETTKNDVDYKEFLKWMEVKRNNEKSAFKENNLPLATSSNHKDEKKVNDDINVTSCMDNKSLVDEVSVSNSKADDVNVTNLMVQKREENLEYLVNSSSSIPDDSNFLSFDEVVTNEQLETTKVGDTVIETDKTDQEEIEFDEFKDAVSDDEHKEYLKIPLIIQEDNEATELDEECTNNELKIMNEEVQTDTLIPTIIEESVTHVSDINMNVKETETNTVNAKIMLTNDPLQIVTHLSSSSVSLASSLDGSENKVKRPAKHSKGRAPQPPAPSTSNVIEGYYYDELTQKHFKETEL</sequence>
<dbReference type="OrthoDB" id="5984008at2759"/>
<keyword evidence="2" id="KW-1133">Transmembrane helix</keyword>
<keyword evidence="4" id="KW-1185">Reference proteome</keyword>
<dbReference type="GO" id="GO:0071782">
    <property type="term" value="C:endoplasmic reticulum tubular network"/>
    <property type="evidence" value="ECO:0007669"/>
    <property type="project" value="TreeGrafter"/>
</dbReference>
<reference evidence="3" key="1">
    <citation type="submission" date="2022-01" db="EMBL/GenBank/DDBJ databases">
        <authorList>
            <person name="King R."/>
        </authorList>
    </citation>
    <scope>NUCLEOTIDE SEQUENCE</scope>
</reference>
<dbReference type="GO" id="GO:0008017">
    <property type="term" value="F:microtubule binding"/>
    <property type="evidence" value="ECO:0007669"/>
    <property type="project" value="TreeGrafter"/>
</dbReference>
<keyword evidence="2" id="KW-0812">Transmembrane</keyword>
<protein>
    <recommendedName>
        <fullName evidence="5">Receptor expression-enhancing protein</fullName>
    </recommendedName>
</protein>
<dbReference type="PANTHER" id="PTHR12300:SF117">
    <property type="entry name" value="LP05237P-RELATED"/>
    <property type="match status" value="1"/>
</dbReference>
<evidence type="ECO:0000256" key="1">
    <source>
        <dbReference type="SAM" id="MobiDB-lite"/>
    </source>
</evidence>
<reference evidence="3" key="2">
    <citation type="submission" date="2022-10" db="EMBL/GenBank/DDBJ databases">
        <authorList>
            <consortium name="ENA_rothamsted_submissions"/>
            <consortium name="culmorum"/>
            <person name="King R."/>
        </authorList>
    </citation>
    <scope>NUCLEOTIDE SEQUENCE</scope>
</reference>
<dbReference type="Proteomes" id="UP001153620">
    <property type="component" value="Chromosome 2"/>
</dbReference>
<feature type="transmembrane region" description="Helical" evidence="2">
    <location>
        <begin position="109"/>
        <end position="127"/>
    </location>
</feature>
<feature type="transmembrane region" description="Helical" evidence="2">
    <location>
        <begin position="133"/>
        <end position="152"/>
    </location>
</feature>
<feature type="transmembrane region" description="Helical" evidence="2">
    <location>
        <begin position="164"/>
        <end position="183"/>
    </location>
</feature>
<dbReference type="AlphaFoldDB" id="A0A9P0ITZ0"/>
<dbReference type="Pfam" id="PF03134">
    <property type="entry name" value="TB2_DP1_HVA22"/>
    <property type="match status" value="1"/>
</dbReference>
<dbReference type="GO" id="GO:0071786">
    <property type="term" value="P:endoplasmic reticulum tubular network organization"/>
    <property type="evidence" value="ECO:0007669"/>
    <property type="project" value="TreeGrafter"/>
</dbReference>
<evidence type="ECO:0000313" key="3">
    <source>
        <dbReference type="EMBL" id="CAH1717137.1"/>
    </source>
</evidence>
<gene>
    <name evidence="3" type="ORF">CHIRRI_LOCUS4653</name>
</gene>
<name>A0A9P0ITZ0_9DIPT</name>